<accession>A0AAD8J4W1</accession>
<proteinExistence type="predicted"/>
<feature type="domain" description="Zinc knuckle CX2CX4HX4C" evidence="2">
    <location>
        <begin position="116"/>
        <end position="159"/>
    </location>
</feature>
<comment type="caution">
    <text evidence="3">The sequence shown here is derived from an EMBL/GenBank/DDBJ whole genome shotgun (WGS) entry which is preliminary data.</text>
</comment>
<dbReference type="InterPro" id="IPR025836">
    <property type="entry name" value="Zn_knuckle_CX2CX4HX4C"/>
</dbReference>
<name>A0AAD8J4W1_9APIA</name>
<evidence type="ECO:0000313" key="4">
    <source>
        <dbReference type="Proteomes" id="UP001237642"/>
    </source>
</evidence>
<protein>
    <recommendedName>
        <fullName evidence="2">Zinc knuckle CX2CX4HX4C domain-containing protein</fullName>
    </recommendedName>
</protein>
<reference evidence="3" key="2">
    <citation type="submission" date="2023-05" db="EMBL/GenBank/DDBJ databases">
        <authorList>
            <person name="Schelkunov M.I."/>
        </authorList>
    </citation>
    <scope>NUCLEOTIDE SEQUENCE</scope>
    <source>
        <strain evidence="3">Hsosn_3</strain>
        <tissue evidence="3">Leaf</tissue>
    </source>
</reference>
<feature type="region of interest" description="Disordered" evidence="1">
    <location>
        <begin position="1"/>
        <end position="20"/>
    </location>
</feature>
<dbReference type="AlphaFoldDB" id="A0AAD8J4W1"/>
<sequence>MATLYDNSGEEEQGGITYEENAGDLSEIDARWCLVGRFLIDSSIDFQAMQHKMASLWRPDKDIWVELHGMETGFMSQRVVKDIGNYVGTFVESDANNFVGVWREYLRVRVTISLDGPLKKMMKLRKNATTWCWVNFKYEGIPAFCFICGMVGHSDKFCAKLFDTPLDKIEKPYGIWMRADPRRRSHTIDSKWLRMGGATQASDTVIDNSGNSVTEIGANVITVGEKSGITTVGDRTDNVGKKGENQGALSVIDSSNTKLSTINPELKFQKLFTTAEVENVEILVADPKRRKMENTFGPNEESNFEEDTCMSPQEDVDQNQKNLILAGAAQQARHSS</sequence>
<reference evidence="3" key="1">
    <citation type="submission" date="2023-02" db="EMBL/GenBank/DDBJ databases">
        <title>Genome of toxic invasive species Heracleum sosnowskyi carries increased number of genes despite the absence of recent whole-genome duplications.</title>
        <authorList>
            <person name="Schelkunov M."/>
            <person name="Shtratnikova V."/>
            <person name="Makarenko M."/>
            <person name="Klepikova A."/>
            <person name="Omelchenko D."/>
            <person name="Novikova G."/>
            <person name="Obukhova E."/>
            <person name="Bogdanov V."/>
            <person name="Penin A."/>
            <person name="Logacheva M."/>
        </authorList>
    </citation>
    <scope>NUCLEOTIDE SEQUENCE</scope>
    <source>
        <strain evidence="3">Hsosn_3</strain>
        <tissue evidence="3">Leaf</tissue>
    </source>
</reference>
<dbReference type="PANTHER" id="PTHR31286:SF153">
    <property type="entry name" value="DUF4283 DOMAIN PROTEIN"/>
    <property type="match status" value="1"/>
</dbReference>
<keyword evidence="4" id="KW-1185">Reference proteome</keyword>
<dbReference type="PANTHER" id="PTHR31286">
    <property type="entry name" value="GLYCINE-RICH CELL WALL STRUCTURAL PROTEIN 1.8-LIKE"/>
    <property type="match status" value="1"/>
</dbReference>
<dbReference type="InterPro" id="IPR040256">
    <property type="entry name" value="At4g02000-like"/>
</dbReference>
<evidence type="ECO:0000256" key="1">
    <source>
        <dbReference type="SAM" id="MobiDB-lite"/>
    </source>
</evidence>
<dbReference type="EMBL" id="JAUIZM010000002">
    <property type="protein sequence ID" value="KAK1396012.1"/>
    <property type="molecule type" value="Genomic_DNA"/>
</dbReference>
<gene>
    <name evidence="3" type="ORF">POM88_005875</name>
</gene>
<dbReference type="Pfam" id="PF14392">
    <property type="entry name" value="zf-CCHC_4"/>
    <property type="match status" value="1"/>
</dbReference>
<evidence type="ECO:0000259" key="2">
    <source>
        <dbReference type="Pfam" id="PF14392"/>
    </source>
</evidence>
<organism evidence="3 4">
    <name type="scientific">Heracleum sosnowskyi</name>
    <dbReference type="NCBI Taxonomy" id="360622"/>
    <lineage>
        <taxon>Eukaryota</taxon>
        <taxon>Viridiplantae</taxon>
        <taxon>Streptophyta</taxon>
        <taxon>Embryophyta</taxon>
        <taxon>Tracheophyta</taxon>
        <taxon>Spermatophyta</taxon>
        <taxon>Magnoliopsida</taxon>
        <taxon>eudicotyledons</taxon>
        <taxon>Gunneridae</taxon>
        <taxon>Pentapetalae</taxon>
        <taxon>asterids</taxon>
        <taxon>campanulids</taxon>
        <taxon>Apiales</taxon>
        <taxon>Apiaceae</taxon>
        <taxon>Apioideae</taxon>
        <taxon>apioid superclade</taxon>
        <taxon>Tordylieae</taxon>
        <taxon>Tordyliinae</taxon>
        <taxon>Heracleum</taxon>
    </lineage>
</organism>
<dbReference type="Proteomes" id="UP001237642">
    <property type="component" value="Unassembled WGS sequence"/>
</dbReference>
<evidence type="ECO:0000313" key="3">
    <source>
        <dbReference type="EMBL" id="KAK1396012.1"/>
    </source>
</evidence>
<feature type="region of interest" description="Disordered" evidence="1">
    <location>
        <begin position="293"/>
        <end position="312"/>
    </location>
</feature>